<keyword evidence="1" id="KW-0479">Metal-binding</keyword>
<name>A0A165VY30_9AGAM</name>
<evidence type="ECO:0000256" key="1">
    <source>
        <dbReference type="PROSITE-ProRule" id="PRU00042"/>
    </source>
</evidence>
<keyword evidence="1" id="KW-0863">Zinc-finger</keyword>
<evidence type="ECO:0000313" key="4">
    <source>
        <dbReference type="EMBL" id="KZT30368.1"/>
    </source>
</evidence>
<feature type="domain" description="C2H2-type" evidence="3">
    <location>
        <begin position="120"/>
        <end position="142"/>
    </location>
</feature>
<evidence type="ECO:0000313" key="5">
    <source>
        <dbReference type="Proteomes" id="UP000076761"/>
    </source>
</evidence>
<reference evidence="4 5" key="1">
    <citation type="journal article" date="2016" name="Mol. Biol. Evol.">
        <title>Comparative Genomics of Early-Diverging Mushroom-Forming Fungi Provides Insights into the Origins of Lignocellulose Decay Capabilities.</title>
        <authorList>
            <person name="Nagy L.G."/>
            <person name="Riley R."/>
            <person name="Tritt A."/>
            <person name="Adam C."/>
            <person name="Daum C."/>
            <person name="Floudas D."/>
            <person name="Sun H."/>
            <person name="Yadav J.S."/>
            <person name="Pangilinan J."/>
            <person name="Larsson K.H."/>
            <person name="Matsuura K."/>
            <person name="Barry K."/>
            <person name="Labutti K."/>
            <person name="Kuo R."/>
            <person name="Ohm R.A."/>
            <person name="Bhattacharya S.S."/>
            <person name="Shirouzu T."/>
            <person name="Yoshinaga Y."/>
            <person name="Martin F.M."/>
            <person name="Grigoriev I.V."/>
            <person name="Hibbett D.S."/>
        </authorList>
    </citation>
    <scope>NUCLEOTIDE SEQUENCE [LARGE SCALE GENOMIC DNA]</scope>
    <source>
        <strain evidence="4 5">HHB14362 ss-1</strain>
    </source>
</reference>
<dbReference type="InParanoid" id="A0A165VY30"/>
<keyword evidence="1" id="KW-0862">Zinc</keyword>
<gene>
    <name evidence="4" type="ORF">NEOLEDRAFT_1125889</name>
</gene>
<protein>
    <recommendedName>
        <fullName evidence="3">C2H2-type domain-containing protein</fullName>
    </recommendedName>
</protein>
<feature type="region of interest" description="Disordered" evidence="2">
    <location>
        <begin position="269"/>
        <end position="318"/>
    </location>
</feature>
<organism evidence="4 5">
    <name type="scientific">Neolentinus lepideus HHB14362 ss-1</name>
    <dbReference type="NCBI Taxonomy" id="1314782"/>
    <lineage>
        <taxon>Eukaryota</taxon>
        <taxon>Fungi</taxon>
        <taxon>Dikarya</taxon>
        <taxon>Basidiomycota</taxon>
        <taxon>Agaricomycotina</taxon>
        <taxon>Agaricomycetes</taxon>
        <taxon>Gloeophyllales</taxon>
        <taxon>Gloeophyllaceae</taxon>
        <taxon>Neolentinus</taxon>
    </lineage>
</organism>
<dbReference type="Proteomes" id="UP000076761">
    <property type="component" value="Unassembled WGS sequence"/>
</dbReference>
<evidence type="ECO:0000256" key="2">
    <source>
        <dbReference type="SAM" id="MobiDB-lite"/>
    </source>
</evidence>
<dbReference type="OrthoDB" id="3168046at2759"/>
<evidence type="ECO:0000259" key="3">
    <source>
        <dbReference type="PROSITE" id="PS50157"/>
    </source>
</evidence>
<accession>A0A165VY30</accession>
<feature type="compositionally biased region" description="Basic and acidic residues" evidence="2">
    <location>
        <begin position="104"/>
        <end position="114"/>
    </location>
</feature>
<dbReference type="AlphaFoldDB" id="A0A165VY30"/>
<dbReference type="InterPro" id="IPR013087">
    <property type="entry name" value="Znf_C2H2_type"/>
</dbReference>
<proteinExistence type="predicted"/>
<dbReference type="PROSITE" id="PS00028">
    <property type="entry name" value="ZINC_FINGER_C2H2_1"/>
    <property type="match status" value="1"/>
</dbReference>
<sequence>MSESPYTRSRGERDGFDIVSLPADATLQTELPMNMKPIIPNIYSDSSYYDTTQAGLSSSAPPLEAHPSHPIHCHTSLHPAHNFPPCPPRQEDSQSFAPKKQRRSEKAIMAKDDRQGRHVHRCHLCARQFALPNGLAIHLKWHKEGPANQETKELESTSQSVVDASTRESPVPPVQLHAVRYDPGDNHAEYDIDPLMVMPPYLPKWRSAELAPSASPLREGLAVDQFPEPLENRNGLGLFLPPAALSSPHAPTVHSFDVPLAPLCIPDTRSSFGPQGPEYRHLPLDQSPDNAVSWQRYRDSPGPPGADDSKVRRALRSP</sequence>
<dbReference type="EMBL" id="KV425551">
    <property type="protein sequence ID" value="KZT30368.1"/>
    <property type="molecule type" value="Genomic_DNA"/>
</dbReference>
<feature type="region of interest" description="Disordered" evidence="2">
    <location>
        <begin position="53"/>
        <end position="114"/>
    </location>
</feature>
<keyword evidence="5" id="KW-1185">Reference proteome</keyword>
<dbReference type="GO" id="GO:0008270">
    <property type="term" value="F:zinc ion binding"/>
    <property type="evidence" value="ECO:0007669"/>
    <property type="project" value="UniProtKB-KW"/>
</dbReference>
<dbReference type="PROSITE" id="PS50157">
    <property type="entry name" value="ZINC_FINGER_C2H2_2"/>
    <property type="match status" value="1"/>
</dbReference>